<dbReference type="EMBL" id="AFIG01000001">
    <property type="protein sequence ID" value="EGL56043.1"/>
    <property type="molecule type" value="Genomic_DNA"/>
</dbReference>
<dbReference type="SUPFAM" id="SSF53448">
    <property type="entry name" value="Nucleotide-diphospho-sugar transferases"/>
    <property type="match status" value="1"/>
</dbReference>
<protein>
    <submittedName>
        <fullName evidence="2">Glycosyl transferase, family 2</fullName>
    </submittedName>
</protein>
<dbReference type="GO" id="GO:0016758">
    <property type="term" value="F:hexosyltransferase activity"/>
    <property type="evidence" value="ECO:0007669"/>
    <property type="project" value="UniProtKB-ARBA"/>
</dbReference>
<dbReference type="STRING" id="1026882.MAMP_03037"/>
<name>F5SUW0_9GAMM</name>
<proteinExistence type="predicted"/>
<dbReference type="eggNOG" id="COG1216">
    <property type="taxonomic scope" value="Bacteria"/>
</dbReference>
<dbReference type="Proteomes" id="UP000003544">
    <property type="component" value="Unassembled WGS sequence"/>
</dbReference>
<comment type="caution">
    <text evidence="2">The sequence shown here is derived from an EMBL/GenBank/DDBJ whole genome shotgun (WGS) entry which is preliminary data.</text>
</comment>
<keyword evidence="2" id="KW-0808">Transferase</keyword>
<dbReference type="Gene3D" id="3.90.550.10">
    <property type="entry name" value="Spore Coat Polysaccharide Biosynthesis Protein SpsA, Chain A"/>
    <property type="match status" value="1"/>
</dbReference>
<dbReference type="PANTHER" id="PTHR22916">
    <property type="entry name" value="GLYCOSYLTRANSFERASE"/>
    <property type="match status" value="1"/>
</dbReference>
<reference evidence="2 3" key="1">
    <citation type="journal article" date="2011" name="J. Bacteriol.">
        <title>Draft genome sequence of Methylophaga aminisulfidivorans MP T.</title>
        <authorList>
            <person name="Han G.H."/>
            <person name="Kim W."/>
            <person name="Chun J."/>
            <person name="Kim S.W."/>
        </authorList>
    </citation>
    <scope>NUCLEOTIDE SEQUENCE [LARGE SCALE GENOMIC DNA]</scope>
    <source>
        <strain evidence="3">MP(T)</strain>
    </source>
</reference>
<keyword evidence="3" id="KW-1185">Reference proteome</keyword>
<evidence type="ECO:0000313" key="2">
    <source>
        <dbReference type="EMBL" id="EGL56043.1"/>
    </source>
</evidence>
<evidence type="ECO:0000313" key="3">
    <source>
        <dbReference type="Proteomes" id="UP000003544"/>
    </source>
</evidence>
<dbReference type="InterPro" id="IPR029044">
    <property type="entry name" value="Nucleotide-diphossugar_trans"/>
</dbReference>
<dbReference type="InterPro" id="IPR001173">
    <property type="entry name" value="Glyco_trans_2-like"/>
</dbReference>
<accession>F5SUW0</accession>
<feature type="domain" description="Glycosyltransferase 2-like" evidence="1">
    <location>
        <begin position="12"/>
        <end position="140"/>
    </location>
</feature>
<evidence type="ECO:0000259" key="1">
    <source>
        <dbReference type="Pfam" id="PF00535"/>
    </source>
</evidence>
<dbReference type="CDD" id="cd06433">
    <property type="entry name" value="GT_2_WfgS_like"/>
    <property type="match status" value="1"/>
</dbReference>
<dbReference type="RefSeq" id="WP_007145929.1">
    <property type="nucleotide sequence ID" value="NZ_AFIG01000001.1"/>
</dbReference>
<dbReference type="PANTHER" id="PTHR22916:SF3">
    <property type="entry name" value="UDP-GLCNAC:BETAGAL BETA-1,3-N-ACETYLGLUCOSAMINYLTRANSFERASE-LIKE PROTEIN 1"/>
    <property type="match status" value="1"/>
</dbReference>
<organism evidence="2 3">
    <name type="scientific">Methylophaga aminisulfidivorans MP</name>
    <dbReference type="NCBI Taxonomy" id="1026882"/>
    <lineage>
        <taxon>Bacteria</taxon>
        <taxon>Pseudomonadati</taxon>
        <taxon>Pseudomonadota</taxon>
        <taxon>Gammaproteobacteria</taxon>
        <taxon>Thiotrichales</taxon>
        <taxon>Piscirickettsiaceae</taxon>
        <taxon>Methylophaga</taxon>
    </lineage>
</organism>
<dbReference type="AlphaFoldDB" id="F5SUW0"/>
<sequence>MVKDINTMPLITVITVVYNGIDFIEKTILSIINQTYKRIEFIIIDGGSTDGTLEVIRKYEHLIKCWVSEPDKGISDAFNKGIKLATGDYINFQGDGDGFVDETSLEKVADAIGNRRPLLVSAKIRRIDEDGNTLYISKQPKKFSKTSLLFKMSLPHQGLFVHRDFFNQYGLFDINNTYCMDYEHLLRAYETFPDVLLVSDVIANWRADGLGNGKTKEILAEYHKIKLANKVACLPALVFIKYLNLAKYCIKVSLYGNK</sequence>
<gene>
    <name evidence="2" type="ORF">MAMP_03037</name>
</gene>
<dbReference type="Pfam" id="PF00535">
    <property type="entry name" value="Glycos_transf_2"/>
    <property type="match status" value="1"/>
</dbReference>